<name>A0A2G9ZLI8_9BACT</name>
<proteinExistence type="predicted"/>
<evidence type="ECO:0000256" key="2">
    <source>
        <dbReference type="ARBA" id="ARBA00022771"/>
    </source>
</evidence>
<dbReference type="SUPFAM" id="SSF109635">
    <property type="entry name" value="DnaK suppressor protein DksA, alpha-hairpin domain"/>
    <property type="match status" value="1"/>
</dbReference>
<dbReference type="InterPro" id="IPR037187">
    <property type="entry name" value="DnaK_N"/>
</dbReference>
<dbReference type="PANTHER" id="PTHR33823:SF4">
    <property type="entry name" value="GENERAL STRESS PROTEIN 16O"/>
    <property type="match status" value="1"/>
</dbReference>
<dbReference type="Proteomes" id="UP000230729">
    <property type="component" value="Unassembled WGS sequence"/>
</dbReference>
<keyword evidence="1" id="KW-0479">Metal-binding</keyword>
<keyword evidence="3" id="KW-0862">Zinc</keyword>
<feature type="zinc finger region" description="dksA C4-type" evidence="4">
    <location>
        <begin position="103"/>
        <end position="127"/>
    </location>
</feature>
<organism evidence="6 7">
    <name type="scientific">Candidatus Falkowbacteria bacterium CG23_combo_of_CG06-09_8_20_14_all_49_15</name>
    <dbReference type="NCBI Taxonomy" id="1974572"/>
    <lineage>
        <taxon>Bacteria</taxon>
        <taxon>Candidatus Falkowiibacteriota</taxon>
    </lineage>
</organism>
<evidence type="ECO:0000256" key="1">
    <source>
        <dbReference type="ARBA" id="ARBA00022723"/>
    </source>
</evidence>
<accession>A0A2G9ZLI8</accession>
<dbReference type="PROSITE" id="PS51128">
    <property type="entry name" value="ZF_DKSA_2"/>
    <property type="match status" value="1"/>
</dbReference>
<dbReference type="AlphaFoldDB" id="A0A2G9ZLI8"/>
<evidence type="ECO:0000259" key="5">
    <source>
        <dbReference type="Pfam" id="PF01258"/>
    </source>
</evidence>
<evidence type="ECO:0000256" key="4">
    <source>
        <dbReference type="PROSITE-ProRule" id="PRU00510"/>
    </source>
</evidence>
<evidence type="ECO:0000313" key="6">
    <source>
        <dbReference type="EMBL" id="PIP34004.1"/>
    </source>
</evidence>
<sequence length="135" mass="15174">MTENKQIIAAEPLDQETIDKIKDGLLVRRQQIKEELKKITTADNKNDEPVKAKFPNYGNESDDNALEISDYTTNLATEKILQSALQDIESSLKRIEAKTYGICKYCGRPIGKQRMLARPSASACVECKTKLQKAL</sequence>
<dbReference type="PANTHER" id="PTHR33823">
    <property type="entry name" value="RNA POLYMERASE-BINDING TRANSCRIPTION FACTOR DKSA-RELATED"/>
    <property type="match status" value="1"/>
</dbReference>
<dbReference type="Gene3D" id="1.20.120.910">
    <property type="entry name" value="DksA, coiled-coil domain"/>
    <property type="match status" value="1"/>
</dbReference>
<comment type="caution">
    <text evidence="6">The sequence shown here is derived from an EMBL/GenBank/DDBJ whole genome shotgun (WGS) entry which is preliminary data.</text>
</comment>
<dbReference type="SUPFAM" id="SSF57716">
    <property type="entry name" value="Glucocorticoid receptor-like (DNA-binding domain)"/>
    <property type="match status" value="1"/>
</dbReference>
<gene>
    <name evidence="6" type="ORF">COX22_01365</name>
</gene>
<dbReference type="EMBL" id="PCSD01000028">
    <property type="protein sequence ID" value="PIP34004.1"/>
    <property type="molecule type" value="Genomic_DNA"/>
</dbReference>
<feature type="domain" description="Zinc finger DksA/TraR C4-type" evidence="5">
    <location>
        <begin position="99"/>
        <end position="132"/>
    </location>
</feature>
<evidence type="ECO:0000256" key="3">
    <source>
        <dbReference type="ARBA" id="ARBA00022833"/>
    </source>
</evidence>
<keyword evidence="2" id="KW-0863">Zinc-finger</keyword>
<reference evidence="6 7" key="1">
    <citation type="submission" date="2017-09" db="EMBL/GenBank/DDBJ databases">
        <title>Depth-based differentiation of microbial function through sediment-hosted aquifers and enrichment of novel symbionts in the deep terrestrial subsurface.</title>
        <authorList>
            <person name="Probst A.J."/>
            <person name="Ladd B."/>
            <person name="Jarett J.K."/>
            <person name="Geller-Mcgrath D.E."/>
            <person name="Sieber C.M."/>
            <person name="Emerson J.B."/>
            <person name="Anantharaman K."/>
            <person name="Thomas B.C."/>
            <person name="Malmstrom R."/>
            <person name="Stieglmeier M."/>
            <person name="Klingl A."/>
            <person name="Woyke T."/>
            <person name="Ryan C.M."/>
            <person name="Banfield J.F."/>
        </authorList>
    </citation>
    <scope>NUCLEOTIDE SEQUENCE [LARGE SCALE GENOMIC DNA]</scope>
    <source>
        <strain evidence="6">CG23_combo_of_CG06-09_8_20_14_all_49_15</strain>
    </source>
</reference>
<protein>
    <recommendedName>
        <fullName evidence="5">Zinc finger DksA/TraR C4-type domain-containing protein</fullName>
    </recommendedName>
</protein>
<dbReference type="Pfam" id="PF01258">
    <property type="entry name" value="zf-dskA_traR"/>
    <property type="match status" value="1"/>
</dbReference>
<dbReference type="GO" id="GO:0008270">
    <property type="term" value="F:zinc ion binding"/>
    <property type="evidence" value="ECO:0007669"/>
    <property type="project" value="UniProtKB-KW"/>
</dbReference>
<dbReference type="InterPro" id="IPR000962">
    <property type="entry name" value="Znf_DskA_TraR"/>
</dbReference>
<evidence type="ECO:0000313" key="7">
    <source>
        <dbReference type="Proteomes" id="UP000230729"/>
    </source>
</evidence>